<evidence type="ECO:0000313" key="4">
    <source>
        <dbReference type="Proteomes" id="UP000193067"/>
    </source>
</evidence>
<keyword evidence="2" id="KW-0812">Transmembrane</keyword>
<gene>
    <name evidence="3" type="ORF">PYCCODRAFT_1073040</name>
</gene>
<evidence type="ECO:0000256" key="1">
    <source>
        <dbReference type="SAM" id="MobiDB-lite"/>
    </source>
</evidence>
<evidence type="ECO:0000256" key="2">
    <source>
        <dbReference type="SAM" id="Phobius"/>
    </source>
</evidence>
<dbReference type="Proteomes" id="UP000193067">
    <property type="component" value="Unassembled WGS sequence"/>
</dbReference>
<dbReference type="EMBL" id="KZ084091">
    <property type="protein sequence ID" value="OSD06054.1"/>
    <property type="molecule type" value="Genomic_DNA"/>
</dbReference>
<feature type="transmembrane region" description="Helical" evidence="2">
    <location>
        <begin position="20"/>
        <end position="42"/>
    </location>
</feature>
<sequence>MFLYFDSREGHSSLPYTPLIYPALPPSVCLYFSVACALMVVLRSFMSGIYSASLSGTFAASSSHPLGTVAVGREELDHGKLDVGMYVQKVALTRARNPNDKSGEVTNRVGGDTEKGKQTRERGGRGNTKSSIP</sequence>
<reference evidence="3 4" key="1">
    <citation type="journal article" date="2015" name="Biotechnol. Biofuels">
        <title>Enhanced degradation of softwood versus hardwood by the white-rot fungus Pycnoporus coccineus.</title>
        <authorList>
            <person name="Couturier M."/>
            <person name="Navarro D."/>
            <person name="Chevret D."/>
            <person name="Henrissat B."/>
            <person name="Piumi F."/>
            <person name="Ruiz-Duenas F.J."/>
            <person name="Martinez A.T."/>
            <person name="Grigoriev I.V."/>
            <person name="Riley R."/>
            <person name="Lipzen A."/>
            <person name="Berrin J.G."/>
            <person name="Master E.R."/>
            <person name="Rosso M.N."/>
        </authorList>
    </citation>
    <scope>NUCLEOTIDE SEQUENCE [LARGE SCALE GENOMIC DNA]</scope>
    <source>
        <strain evidence="3 4">BRFM310</strain>
    </source>
</reference>
<keyword evidence="4" id="KW-1185">Reference proteome</keyword>
<keyword evidence="2" id="KW-0472">Membrane</keyword>
<proteinExistence type="predicted"/>
<keyword evidence="2" id="KW-1133">Transmembrane helix</keyword>
<dbReference type="AlphaFoldDB" id="A0A1Y2IZP1"/>
<organism evidence="3 4">
    <name type="scientific">Trametes coccinea (strain BRFM310)</name>
    <name type="common">Pycnoporus coccineus</name>
    <dbReference type="NCBI Taxonomy" id="1353009"/>
    <lineage>
        <taxon>Eukaryota</taxon>
        <taxon>Fungi</taxon>
        <taxon>Dikarya</taxon>
        <taxon>Basidiomycota</taxon>
        <taxon>Agaricomycotina</taxon>
        <taxon>Agaricomycetes</taxon>
        <taxon>Polyporales</taxon>
        <taxon>Polyporaceae</taxon>
        <taxon>Trametes</taxon>
    </lineage>
</organism>
<accession>A0A1Y2IZP1</accession>
<feature type="region of interest" description="Disordered" evidence="1">
    <location>
        <begin position="94"/>
        <end position="133"/>
    </location>
</feature>
<feature type="compositionally biased region" description="Basic and acidic residues" evidence="1">
    <location>
        <begin position="111"/>
        <end position="124"/>
    </location>
</feature>
<name>A0A1Y2IZP1_TRAC3</name>
<protein>
    <submittedName>
        <fullName evidence="3">Uncharacterized protein</fullName>
    </submittedName>
</protein>
<evidence type="ECO:0000313" key="3">
    <source>
        <dbReference type="EMBL" id="OSD06054.1"/>
    </source>
</evidence>